<dbReference type="STRING" id="1797517.A3F61_00735"/>
<organism evidence="3 4">
    <name type="scientific">Candidatus Blackburnbacteria bacterium RIFCSPHIGHO2_12_FULL_41_13b</name>
    <dbReference type="NCBI Taxonomy" id="1797517"/>
    <lineage>
        <taxon>Bacteria</taxon>
        <taxon>Candidatus Blackburniibacteriota</taxon>
    </lineage>
</organism>
<dbReference type="InterPro" id="IPR029044">
    <property type="entry name" value="Nucleotide-diphossugar_trans"/>
</dbReference>
<dbReference type="InterPro" id="IPR001173">
    <property type="entry name" value="Glyco_trans_2-like"/>
</dbReference>
<accession>A0A1G1VBV4</accession>
<dbReference type="PANTHER" id="PTHR43630:SF2">
    <property type="entry name" value="GLYCOSYLTRANSFERASE"/>
    <property type="match status" value="1"/>
</dbReference>
<keyword evidence="1" id="KW-0472">Membrane</keyword>
<dbReference type="PANTHER" id="PTHR43630">
    <property type="entry name" value="POLY-BETA-1,6-N-ACETYL-D-GLUCOSAMINE SYNTHASE"/>
    <property type="match status" value="1"/>
</dbReference>
<dbReference type="SUPFAM" id="SSF53448">
    <property type="entry name" value="Nucleotide-diphospho-sugar transferases"/>
    <property type="match status" value="1"/>
</dbReference>
<keyword evidence="1" id="KW-1133">Transmembrane helix</keyword>
<evidence type="ECO:0000313" key="4">
    <source>
        <dbReference type="Proteomes" id="UP000178272"/>
    </source>
</evidence>
<feature type="transmembrane region" description="Helical" evidence="1">
    <location>
        <begin position="265"/>
        <end position="284"/>
    </location>
</feature>
<comment type="caution">
    <text evidence="3">The sequence shown here is derived from an EMBL/GenBank/DDBJ whole genome shotgun (WGS) entry which is preliminary data.</text>
</comment>
<gene>
    <name evidence="3" type="ORF">A3F61_00735</name>
</gene>
<reference evidence="3 4" key="1">
    <citation type="journal article" date="2016" name="Nat. Commun.">
        <title>Thousands of microbial genomes shed light on interconnected biogeochemical processes in an aquifer system.</title>
        <authorList>
            <person name="Anantharaman K."/>
            <person name="Brown C.T."/>
            <person name="Hug L.A."/>
            <person name="Sharon I."/>
            <person name="Castelle C.J."/>
            <person name="Probst A.J."/>
            <person name="Thomas B.C."/>
            <person name="Singh A."/>
            <person name="Wilkins M.J."/>
            <person name="Karaoz U."/>
            <person name="Brodie E.L."/>
            <person name="Williams K.H."/>
            <person name="Hubbard S.S."/>
            <person name="Banfield J.F."/>
        </authorList>
    </citation>
    <scope>NUCLEOTIDE SEQUENCE [LARGE SCALE GENOMIC DNA]</scope>
</reference>
<feature type="transmembrane region" description="Helical" evidence="1">
    <location>
        <begin position="290"/>
        <end position="310"/>
    </location>
</feature>
<feature type="domain" description="Glycosyltransferase 2-like" evidence="2">
    <location>
        <begin position="4"/>
        <end position="128"/>
    </location>
</feature>
<dbReference type="EMBL" id="MHCA01000004">
    <property type="protein sequence ID" value="OGY12933.1"/>
    <property type="molecule type" value="Genomic_DNA"/>
</dbReference>
<dbReference type="AlphaFoldDB" id="A0A1G1VBV4"/>
<name>A0A1G1VBV4_9BACT</name>
<protein>
    <recommendedName>
        <fullName evidence="2">Glycosyltransferase 2-like domain-containing protein</fullName>
    </recommendedName>
</protein>
<dbReference type="Proteomes" id="UP000178272">
    <property type="component" value="Unassembled WGS sequence"/>
</dbReference>
<dbReference type="Pfam" id="PF00535">
    <property type="entry name" value="Glycos_transf_2"/>
    <property type="match status" value="1"/>
</dbReference>
<proteinExistence type="predicted"/>
<evidence type="ECO:0000313" key="3">
    <source>
        <dbReference type="EMBL" id="OGY12933.1"/>
    </source>
</evidence>
<keyword evidence="1" id="KW-0812">Transmembrane</keyword>
<evidence type="ECO:0000256" key="1">
    <source>
        <dbReference type="SAM" id="Phobius"/>
    </source>
</evidence>
<sequence>MSITVTIPTLNEERNLRRCLISIKRQKYKGRVEVIVADGGSSDNTIAVAKEFGATLVNNPKTDAESGKLLGIKYGHSHYFMILDADMSLEGTDWFKKMVKPLEENPEIVGSFTKFVSHPEDSALSKFITIDEIQRDPLFRYLTPGPNQVMVSKKGSYYLCRYKMDKIVPAGFCLYRKKQLLNLGLDKRHKFMELDTLSILVSHGLNMFAYVPSAGIHHPFLKDFKMLFRKRTRNLNQQFFNQPDERQFTWVDFAKLSSIIQLTAWVLYANSLILPFLVGIYRTLKYKNLIALYEPVFVWVTTNLILFTFLKSQEGRSLIARSWRI</sequence>
<dbReference type="Gene3D" id="3.90.550.10">
    <property type="entry name" value="Spore Coat Polysaccharide Biosynthesis Protein SpsA, Chain A"/>
    <property type="match status" value="1"/>
</dbReference>
<evidence type="ECO:0000259" key="2">
    <source>
        <dbReference type="Pfam" id="PF00535"/>
    </source>
</evidence>